<dbReference type="PROSITE" id="PS01248">
    <property type="entry name" value="EGF_LAM_1"/>
    <property type="match status" value="1"/>
</dbReference>
<evidence type="ECO:0000256" key="8">
    <source>
        <dbReference type="PROSITE-ProRule" id="PRU00460"/>
    </source>
</evidence>
<comment type="subcellular location">
    <subcellularLocation>
        <location evidence="1">Secreted</location>
    </subcellularLocation>
</comment>
<dbReference type="GO" id="GO:0005576">
    <property type="term" value="C:extracellular region"/>
    <property type="evidence" value="ECO:0007669"/>
    <property type="project" value="UniProtKB-SubCell"/>
</dbReference>
<sequence length="130" mass="13795">MKSGLGTCVIAPCNCNPGGSHNNIPQCDPYTGDCTCKANVIGRTCDRCKPGTYGMMDNDPLGCKQCFCSGHSSECTLGREVDGQIVPRLDTESGGSSPSPPVGYIEGMWVECIVLICEGVLPSNRVRYLV</sequence>
<feature type="disulfide bond" evidence="8">
    <location>
        <begin position="36"/>
        <end position="45"/>
    </location>
</feature>
<dbReference type="WBParaSite" id="HNAJ_0001285001-mRNA-1">
    <property type="protein sequence ID" value="HNAJ_0001285001-mRNA-1"/>
    <property type="gene ID" value="HNAJ_0001285001"/>
</dbReference>
<evidence type="ECO:0000256" key="2">
    <source>
        <dbReference type="ARBA" id="ARBA00022525"/>
    </source>
</evidence>
<dbReference type="Proteomes" id="UP000278807">
    <property type="component" value="Unassembled WGS sequence"/>
</dbReference>
<evidence type="ECO:0000256" key="6">
    <source>
        <dbReference type="ARBA" id="ARBA00023180"/>
    </source>
</evidence>
<evidence type="ECO:0000259" key="9">
    <source>
        <dbReference type="PROSITE" id="PS50027"/>
    </source>
</evidence>
<evidence type="ECO:0000256" key="3">
    <source>
        <dbReference type="ARBA" id="ARBA00022729"/>
    </source>
</evidence>
<reference evidence="10 11" key="2">
    <citation type="submission" date="2018-11" db="EMBL/GenBank/DDBJ databases">
        <authorList>
            <consortium name="Pathogen Informatics"/>
        </authorList>
    </citation>
    <scope>NUCLEOTIDE SEQUENCE [LARGE SCALE GENOMIC DNA]</scope>
</reference>
<dbReference type="GO" id="GO:0009887">
    <property type="term" value="P:animal organ morphogenesis"/>
    <property type="evidence" value="ECO:0007669"/>
    <property type="project" value="TreeGrafter"/>
</dbReference>
<protein>
    <submittedName>
        <fullName evidence="12">Laminin EGF-like domain-containing protein</fullName>
    </submittedName>
</protein>
<evidence type="ECO:0000313" key="12">
    <source>
        <dbReference type="WBParaSite" id="HNAJ_0001285001-mRNA-1"/>
    </source>
</evidence>
<keyword evidence="2" id="KW-0964">Secreted</keyword>
<keyword evidence="3" id="KW-0732">Signal</keyword>
<dbReference type="PANTHER" id="PTHR10574:SF406">
    <property type="entry name" value="LAMININ SUBUNIT ALPHA 5"/>
    <property type="match status" value="1"/>
</dbReference>
<name>A0A0R3TYA3_RODNA</name>
<keyword evidence="7 8" id="KW-0424">Laminin EGF-like domain</keyword>
<evidence type="ECO:0000256" key="5">
    <source>
        <dbReference type="ARBA" id="ARBA00023157"/>
    </source>
</evidence>
<proteinExistence type="predicted"/>
<comment type="caution">
    <text evidence="8">Lacks conserved residue(s) required for the propagation of feature annotation.</text>
</comment>
<organism evidence="12">
    <name type="scientific">Rodentolepis nana</name>
    <name type="common">Dwarf tapeworm</name>
    <name type="synonym">Hymenolepis nana</name>
    <dbReference type="NCBI Taxonomy" id="102285"/>
    <lineage>
        <taxon>Eukaryota</taxon>
        <taxon>Metazoa</taxon>
        <taxon>Spiralia</taxon>
        <taxon>Lophotrochozoa</taxon>
        <taxon>Platyhelminthes</taxon>
        <taxon>Cestoda</taxon>
        <taxon>Eucestoda</taxon>
        <taxon>Cyclophyllidea</taxon>
        <taxon>Hymenolepididae</taxon>
        <taxon>Rodentolepis</taxon>
    </lineage>
</organism>
<dbReference type="STRING" id="102285.A0A0R3TYA3"/>
<keyword evidence="4" id="KW-0677">Repeat</keyword>
<keyword evidence="6" id="KW-0325">Glycoprotein</keyword>
<dbReference type="EMBL" id="UZAE01014698">
    <property type="protein sequence ID" value="VDO14203.1"/>
    <property type="molecule type" value="Genomic_DNA"/>
</dbReference>
<dbReference type="OrthoDB" id="9998666at2759"/>
<dbReference type="GO" id="GO:0009888">
    <property type="term" value="P:tissue development"/>
    <property type="evidence" value="ECO:0007669"/>
    <property type="project" value="TreeGrafter"/>
</dbReference>
<dbReference type="SMART" id="SM00180">
    <property type="entry name" value="EGF_Lam"/>
    <property type="match status" value="1"/>
</dbReference>
<dbReference type="CDD" id="cd00055">
    <property type="entry name" value="EGF_Lam"/>
    <property type="match status" value="1"/>
</dbReference>
<dbReference type="InterPro" id="IPR050440">
    <property type="entry name" value="Laminin/Netrin_ECM"/>
</dbReference>
<reference evidence="12" key="1">
    <citation type="submission" date="2017-02" db="UniProtKB">
        <authorList>
            <consortium name="WormBaseParasite"/>
        </authorList>
    </citation>
    <scope>IDENTIFICATION</scope>
</reference>
<evidence type="ECO:0000256" key="4">
    <source>
        <dbReference type="ARBA" id="ARBA00022737"/>
    </source>
</evidence>
<keyword evidence="11" id="KW-1185">Reference proteome</keyword>
<dbReference type="PROSITE" id="PS50027">
    <property type="entry name" value="EGF_LAM_2"/>
    <property type="match status" value="1"/>
</dbReference>
<dbReference type="SUPFAM" id="SSF57196">
    <property type="entry name" value="EGF/Laminin"/>
    <property type="match status" value="1"/>
</dbReference>
<dbReference type="AlphaFoldDB" id="A0A0R3TYA3"/>
<accession>A0A0R3TYA3</accession>
<gene>
    <name evidence="10" type="ORF">HNAJ_LOCUS12826</name>
</gene>
<dbReference type="Pfam" id="PF00053">
    <property type="entry name" value="EGF_laminin"/>
    <property type="match status" value="1"/>
</dbReference>
<keyword evidence="5 8" id="KW-1015">Disulfide bond</keyword>
<dbReference type="FunFam" id="2.10.25.10:FF:000090">
    <property type="entry name" value="laminin subunit alpha"/>
    <property type="match status" value="1"/>
</dbReference>
<feature type="domain" description="Laminin EGF-like" evidence="9">
    <location>
        <begin position="13"/>
        <end position="65"/>
    </location>
</feature>
<evidence type="ECO:0000313" key="11">
    <source>
        <dbReference type="Proteomes" id="UP000278807"/>
    </source>
</evidence>
<evidence type="ECO:0000313" key="10">
    <source>
        <dbReference type="EMBL" id="VDO14203.1"/>
    </source>
</evidence>
<dbReference type="Gene3D" id="2.10.25.10">
    <property type="entry name" value="Laminin"/>
    <property type="match status" value="1"/>
</dbReference>
<dbReference type="PANTHER" id="PTHR10574">
    <property type="entry name" value="NETRIN/LAMININ-RELATED"/>
    <property type="match status" value="1"/>
</dbReference>
<evidence type="ECO:0000256" key="1">
    <source>
        <dbReference type="ARBA" id="ARBA00004613"/>
    </source>
</evidence>
<dbReference type="InterPro" id="IPR002049">
    <property type="entry name" value="LE_dom"/>
</dbReference>
<evidence type="ECO:0000256" key="7">
    <source>
        <dbReference type="ARBA" id="ARBA00023292"/>
    </source>
</evidence>